<dbReference type="InterPro" id="IPR007939">
    <property type="entry name" value="Cu-R_B_prcur"/>
</dbReference>
<reference evidence="3 4" key="1">
    <citation type="journal article" date="2006" name="Genome Biol.">
        <title>Genomic analysis reveals that Pseudomonas aeruginosa virulence is combinatorial.</title>
        <authorList>
            <person name="Lee D.G."/>
            <person name="Urbach J.M."/>
            <person name="Wu G."/>
            <person name="Liberati N.T."/>
            <person name="Feinbaum R.L."/>
            <person name="Miyata S."/>
            <person name="Diggins L.T."/>
            <person name="He J."/>
            <person name="Saucier M."/>
            <person name="Deziel E."/>
            <person name="Friedman L."/>
            <person name="Li L."/>
            <person name="Grills G."/>
            <person name="Montgomery K."/>
            <person name="Kucherlapati R."/>
            <person name="Rahme L.G."/>
            <person name="Ausubel F.M."/>
        </authorList>
    </citation>
    <scope>NUCLEOTIDE SEQUENCE [LARGE SCALE GENOMIC DNA]</scope>
    <source>
        <strain evidence="3 4">UCBPP-PA14</strain>
    </source>
</reference>
<protein>
    <submittedName>
        <fullName evidence="3">Copper resistance protein B</fullName>
    </submittedName>
</protein>
<dbReference type="Proteomes" id="UP000000653">
    <property type="component" value="Chromosome"/>
</dbReference>
<gene>
    <name evidence="3" type="primary">pcoB</name>
    <name evidence="3" type="ordered locus">PA14_37810</name>
</gene>
<dbReference type="EMBL" id="CP000438">
    <property type="protein sequence ID" value="ABJ11249.1"/>
    <property type="molecule type" value="Genomic_DNA"/>
</dbReference>
<evidence type="ECO:0000256" key="1">
    <source>
        <dbReference type="SAM" id="MobiDB-lite"/>
    </source>
</evidence>
<evidence type="ECO:0000313" key="3">
    <source>
        <dbReference type="EMBL" id="ABJ11249.1"/>
    </source>
</evidence>
<dbReference type="GO" id="GO:0009279">
    <property type="term" value="C:cell outer membrane"/>
    <property type="evidence" value="ECO:0007669"/>
    <property type="project" value="InterPro"/>
</dbReference>
<dbReference type="BioCyc" id="PAER208963:G1G74-3181-MONOMER"/>
<dbReference type="HOGENOM" id="CLU_042913_0_0_6"/>
<evidence type="ECO:0000313" key="4">
    <source>
        <dbReference type="Proteomes" id="UP000000653"/>
    </source>
</evidence>
<feature type="chain" id="PRO_5030007535" evidence="2">
    <location>
        <begin position="30"/>
        <end position="351"/>
    </location>
</feature>
<keyword evidence="2" id="KW-0732">Signal</keyword>
<dbReference type="GO" id="GO:0005507">
    <property type="term" value="F:copper ion binding"/>
    <property type="evidence" value="ECO:0007669"/>
    <property type="project" value="InterPro"/>
</dbReference>
<dbReference type="RefSeq" id="WP_003139648.1">
    <property type="nucleotide sequence ID" value="NC_008463.1"/>
</dbReference>
<evidence type="ECO:0000256" key="2">
    <source>
        <dbReference type="SAM" id="SignalP"/>
    </source>
</evidence>
<dbReference type="AlphaFoldDB" id="A0A0H2ZAK5"/>
<sequence>MSRQPKPARLAGGALALGLLLGLPNPVEAAQDNGMEHSAMDHGAMPGMDHGQRTSAPAKPMDHQGMGHGRMPGMDHGAASPAPAQPMEHQGMDHGRMPGMSHAARQPPGQAAPSQSRTPIPVPTEADRRAAFPPLEGHKVHDSALNSFFLLDQLEYQDADDGSALAWDASGWIGGDINRLWLRSEGERLDGKTEDAEVQALFGHAIGPWWDLVAGVRQDFKPGSPQTWAAFGVQGLALYDFEAEVTAFLGENGQSALRLEGEYDILLTNRLILQPSAEVNLYGRSDPARGIGSGLADSELGLRLRYEIRREFAPYIGVTWNRSYGNSADLARAEGEDDDEARFVAGIRMWF</sequence>
<feature type="region of interest" description="Disordered" evidence="1">
    <location>
        <begin position="46"/>
        <end position="119"/>
    </location>
</feature>
<feature type="signal peptide" evidence="2">
    <location>
        <begin position="1"/>
        <end position="29"/>
    </location>
</feature>
<dbReference type="KEGG" id="pau:PA14_37810"/>
<name>A0A0H2ZAK5_PSEAB</name>
<dbReference type="Pfam" id="PF05275">
    <property type="entry name" value="CopB"/>
    <property type="match status" value="1"/>
</dbReference>
<accession>A0A0H2ZAK5</accession>
<organism evidence="3 4">
    <name type="scientific">Pseudomonas aeruginosa (strain UCBPP-PA14)</name>
    <dbReference type="NCBI Taxonomy" id="208963"/>
    <lineage>
        <taxon>Bacteria</taxon>
        <taxon>Pseudomonadati</taxon>
        <taxon>Pseudomonadota</taxon>
        <taxon>Gammaproteobacteria</taxon>
        <taxon>Pseudomonadales</taxon>
        <taxon>Pseudomonadaceae</taxon>
        <taxon>Pseudomonas</taxon>
    </lineage>
</organism>
<dbReference type="GO" id="GO:0006878">
    <property type="term" value="P:intracellular copper ion homeostasis"/>
    <property type="evidence" value="ECO:0007669"/>
    <property type="project" value="InterPro"/>
</dbReference>
<proteinExistence type="predicted"/>
<dbReference type="SUPFAM" id="SSF56935">
    <property type="entry name" value="Porins"/>
    <property type="match status" value="1"/>
</dbReference>